<dbReference type="Gene3D" id="1.10.390.10">
    <property type="entry name" value="Neutral Protease Domain 2"/>
    <property type="match status" value="1"/>
</dbReference>
<dbReference type="STRING" id="399739.Pmen_2939"/>
<evidence type="ECO:0000256" key="13">
    <source>
        <dbReference type="NCBIfam" id="TIGR02414"/>
    </source>
</evidence>
<evidence type="ECO:0000259" key="15">
    <source>
        <dbReference type="Pfam" id="PF11940"/>
    </source>
</evidence>
<dbReference type="InterPro" id="IPR001930">
    <property type="entry name" value="Peptidase_M1"/>
</dbReference>
<evidence type="ECO:0000256" key="12">
    <source>
        <dbReference type="ARBA" id="ARBA00059739"/>
    </source>
</evidence>
<comment type="function">
    <text evidence="12">Aminopeptidase N is involved in the degradation of intracellular peptides generated by protein breakdown during normal growth as well as in response to nutrient starvation.</text>
</comment>
<dbReference type="EC" id="3.4.11.2" evidence="4 13"/>
<evidence type="ECO:0000256" key="4">
    <source>
        <dbReference type="ARBA" id="ARBA00012564"/>
    </source>
</evidence>
<protein>
    <recommendedName>
        <fullName evidence="5 13">Aminopeptidase N</fullName>
        <ecNumber evidence="4 13">3.4.11.2</ecNumber>
    </recommendedName>
</protein>
<dbReference type="PATRIC" id="fig|399739.8.peg.2982"/>
<feature type="domain" description="Peptidase M1 alanyl aminopeptidase C-terminal" evidence="16">
    <location>
        <begin position="559"/>
        <end position="885"/>
    </location>
</feature>
<gene>
    <name evidence="18" type="ordered locus">Pmen_2939</name>
</gene>
<evidence type="ECO:0000256" key="2">
    <source>
        <dbReference type="ARBA" id="ARBA00001947"/>
    </source>
</evidence>
<dbReference type="Pfam" id="PF11940">
    <property type="entry name" value="DUF3458"/>
    <property type="match status" value="1"/>
</dbReference>
<dbReference type="GO" id="GO:0008270">
    <property type="term" value="F:zinc ion binding"/>
    <property type="evidence" value="ECO:0007669"/>
    <property type="project" value="InterPro"/>
</dbReference>
<accession>A4XWH8</accession>
<comment type="cofactor">
    <cofactor evidence="2">
        <name>Zn(2+)</name>
        <dbReference type="ChEBI" id="CHEBI:29105"/>
    </cofactor>
</comment>
<feature type="domain" description="Peptidase M1 alanyl aminopeptidase Ig-like fold" evidence="15">
    <location>
        <begin position="450"/>
        <end position="554"/>
    </location>
</feature>
<proteinExistence type="inferred from homology"/>
<evidence type="ECO:0000313" key="18">
    <source>
        <dbReference type="EMBL" id="ABP85694.1"/>
    </source>
</evidence>
<keyword evidence="10" id="KW-0862">Zinc</keyword>
<dbReference type="InterPro" id="IPR035414">
    <property type="entry name" value="Peptidase_M1_pepN_Ig-like"/>
</dbReference>
<comment type="similarity">
    <text evidence="3">Belongs to the peptidase M1 family.</text>
</comment>
<dbReference type="HOGENOM" id="CLU_007993_2_0_6"/>
<dbReference type="Gene3D" id="1.25.50.10">
    <property type="entry name" value="Peptidase M1, alanyl aminopeptidase, C-terminal domain"/>
    <property type="match status" value="1"/>
</dbReference>
<evidence type="ECO:0000256" key="10">
    <source>
        <dbReference type="ARBA" id="ARBA00022833"/>
    </source>
</evidence>
<dbReference type="InterPro" id="IPR012779">
    <property type="entry name" value="Peptidase_M1_pepN"/>
</dbReference>
<evidence type="ECO:0000256" key="3">
    <source>
        <dbReference type="ARBA" id="ARBA00010136"/>
    </source>
</evidence>
<evidence type="ECO:0000259" key="16">
    <source>
        <dbReference type="Pfam" id="PF17432"/>
    </source>
</evidence>
<dbReference type="InterPro" id="IPR037144">
    <property type="entry name" value="Peptidase_M1_pepN_C_sf"/>
</dbReference>
<evidence type="ECO:0000256" key="6">
    <source>
        <dbReference type="ARBA" id="ARBA00022438"/>
    </source>
</evidence>
<feature type="domain" description="Peptidase M1 membrane alanine aminopeptidase" evidence="14">
    <location>
        <begin position="232"/>
        <end position="445"/>
    </location>
</feature>
<evidence type="ECO:0000256" key="7">
    <source>
        <dbReference type="ARBA" id="ARBA00022670"/>
    </source>
</evidence>
<keyword evidence="8" id="KW-0479">Metal-binding</keyword>
<dbReference type="GO" id="GO:0006508">
    <property type="term" value="P:proteolysis"/>
    <property type="evidence" value="ECO:0007669"/>
    <property type="project" value="UniProtKB-UniRule"/>
</dbReference>
<dbReference type="InterPro" id="IPR042097">
    <property type="entry name" value="Aminopeptidase_N-like_N_sf"/>
</dbReference>
<feature type="domain" description="Aminopeptidase N-like N-terminal" evidence="17">
    <location>
        <begin position="109"/>
        <end position="192"/>
    </location>
</feature>
<evidence type="ECO:0000256" key="9">
    <source>
        <dbReference type="ARBA" id="ARBA00022801"/>
    </source>
</evidence>
<dbReference type="MEROPS" id="M01.005"/>
<dbReference type="Pfam" id="PF17432">
    <property type="entry name" value="DUF3458_C"/>
    <property type="match status" value="1"/>
</dbReference>
<keyword evidence="6 18" id="KW-0031">Aminopeptidase</keyword>
<dbReference type="SUPFAM" id="SSF55486">
    <property type="entry name" value="Metalloproteases ('zincins'), catalytic domain"/>
    <property type="match status" value="1"/>
</dbReference>
<comment type="catalytic activity">
    <reaction evidence="1">
        <text>Release of an N-terminal amino acid, Xaa-|-Yaa- from a peptide, amide or arylamide. Xaa is preferably Ala, but may be most amino acids including Pro (slow action). When a terminal hydrophobic residue is followed by a prolyl residue, the two may be released as an intact Xaa-Pro dipeptide.</text>
        <dbReference type="EC" id="3.4.11.2"/>
    </reaction>
</comment>
<dbReference type="PANTHER" id="PTHR46322">
    <property type="entry name" value="PUROMYCIN-SENSITIVE AMINOPEPTIDASE"/>
    <property type="match status" value="1"/>
</dbReference>
<name>A4XWH8_ECTM1</name>
<dbReference type="PRINTS" id="PR00756">
    <property type="entry name" value="ALADIPTASE"/>
</dbReference>
<evidence type="ECO:0000256" key="5">
    <source>
        <dbReference type="ARBA" id="ARBA00015611"/>
    </source>
</evidence>
<dbReference type="NCBIfam" id="TIGR02414">
    <property type="entry name" value="pepN_proteo"/>
    <property type="match status" value="1"/>
</dbReference>
<dbReference type="InterPro" id="IPR027268">
    <property type="entry name" value="Peptidase_M4/M1_CTD_sf"/>
</dbReference>
<dbReference type="Pfam" id="PF17900">
    <property type="entry name" value="Peptidase_M1_N"/>
    <property type="match status" value="1"/>
</dbReference>
<dbReference type="FunFam" id="1.10.390.10:FF:000002">
    <property type="entry name" value="Aminopeptidase N"/>
    <property type="match status" value="1"/>
</dbReference>
<dbReference type="OrthoDB" id="100605at2"/>
<dbReference type="Gene3D" id="2.60.40.1840">
    <property type="match status" value="1"/>
</dbReference>
<dbReference type="FunFam" id="2.60.40.1730:FF:000005">
    <property type="entry name" value="Aminopeptidase N"/>
    <property type="match status" value="1"/>
</dbReference>
<dbReference type="PANTHER" id="PTHR46322:SF1">
    <property type="entry name" value="PUROMYCIN-SENSITIVE AMINOPEPTIDASE"/>
    <property type="match status" value="1"/>
</dbReference>
<dbReference type="Pfam" id="PF01433">
    <property type="entry name" value="Peptidase_M1"/>
    <property type="match status" value="1"/>
</dbReference>
<evidence type="ECO:0000259" key="17">
    <source>
        <dbReference type="Pfam" id="PF17900"/>
    </source>
</evidence>
<dbReference type="GO" id="GO:0016285">
    <property type="term" value="F:alanyl aminopeptidase activity"/>
    <property type="evidence" value="ECO:0007669"/>
    <property type="project" value="UniProtKB-EC"/>
</dbReference>
<keyword evidence="9" id="KW-0378">Hydrolase</keyword>
<evidence type="ECO:0000256" key="1">
    <source>
        <dbReference type="ARBA" id="ARBA00000098"/>
    </source>
</evidence>
<dbReference type="CDD" id="cd09600">
    <property type="entry name" value="M1_APN"/>
    <property type="match status" value="1"/>
</dbReference>
<organism evidence="18">
    <name type="scientific">Ectopseudomonas mendocina (strain ymp)</name>
    <name type="common">Pseudomonas mendocina</name>
    <dbReference type="NCBI Taxonomy" id="399739"/>
    <lineage>
        <taxon>Bacteria</taxon>
        <taxon>Pseudomonadati</taxon>
        <taxon>Pseudomonadota</taxon>
        <taxon>Gammaproteobacteria</taxon>
        <taxon>Pseudomonadales</taxon>
        <taxon>Pseudomonadaceae</taxon>
        <taxon>Ectopseudomonas</taxon>
    </lineage>
</organism>
<evidence type="ECO:0000256" key="11">
    <source>
        <dbReference type="ARBA" id="ARBA00023049"/>
    </source>
</evidence>
<dbReference type="InterPro" id="IPR045357">
    <property type="entry name" value="Aminopeptidase_N-like_N"/>
</dbReference>
<evidence type="ECO:0000256" key="8">
    <source>
        <dbReference type="ARBA" id="ARBA00022723"/>
    </source>
</evidence>
<reference evidence="18" key="1">
    <citation type="submission" date="2007-04" db="EMBL/GenBank/DDBJ databases">
        <title>Complete sequence of Pseudomonas mendocina ymp.</title>
        <authorList>
            <consortium name="US DOE Joint Genome Institute"/>
            <person name="Copeland A."/>
            <person name="Lucas S."/>
            <person name="Lapidus A."/>
            <person name="Barry K."/>
            <person name="Glavina del Rio T."/>
            <person name="Dalin E."/>
            <person name="Tice H."/>
            <person name="Pitluck S."/>
            <person name="Kiss H."/>
            <person name="Brettin T."/>
            <person name="Detter J.C."/>
            <person name="Bruce D."/>
            <person name="Han C."/>
            <person name="Schmutz J."/>
            <person name="Larimer F."/>
            <person name="Land M."/>
            <person name="Hauser L."/>
            <person name="Kyrpides N."/>
            <person name="Mikhailova N."/>
            <person name="Hersman L."/>
            <person name="Dubois J."/>
            <person name="Maurice P."/>
            <person name="Richardson P."/>
        </authorList>
    </citation>
    <scope>NUCLEOTIDE SEQUENCE [LARGE SCALE GENOMIC DNA]</scope>
    <source>
        <strain evidence="18">Ymp</strain>
    </source>
</reference>
<dbReference type="InterPro" id="IPR024601">
    <property type="entry name" value="Peptidase_M1_pepN_C"/>
</dbReference>
<dbReference type="InterPro" id="IPR038438">
    <property type="entry name" value="PepN_Ig-like_sf"/>
</dbReference>
<keyword evidence="7" id="KW-0645">Protease</keyword>
<dbReference type="EMBL" id="CP000680">
    <property type="protein sequence ID" value="ABP85694.1"/>
    <property type="molecule type" value="Genomic_DNA"/>
</dbReference>
<dbReference type="InterPro" id="IPR014782">
    <property type="entry name" value="Peptidase_M1_dom"/>
</dbReference>
<dbReference type="Gene3D" id="2.60.40.1730">
    <property type="entry name" value="tricorn interacting facor f3 domain"/>
    <property type="match status" value="1"/>
</dbReference>
<dbReference type="eggNOG" id="COG0308">
    <property type="taxonomic scope" value="Bacteria"/>
</dbReference>
<dbReference type="FunFam" id="3.30.2010.30:FF:000002">
    <property type="entry name" value="Putative aminopeptidase N"/>
    <property type="match status" value="1"/>
</dbReference>
<dbReference type="AlphaFoldDB" id="A4XWH8"/>
<sequence>MRTEQSKTVYLKDYQVPDYLIDETHLTFELFEDHSLVHAQLVMRRNPEAGAGLPKLVLDGQQLELLELKLDDRELGAADYTLTDSHLTLQPTQERFVVDSSVRIHPESNTALEGLYKSGKMFCTQCEAEGFRKITFYLDRPDVMSKFTTTVSAEQHAYPVLLSNGNPIASGSEEGGRHWATWEDPFKKPAYLFALVAGDLWCVEDSFTTMSSREVALRIYVEPENIDKVQHAMDSLKRSMKWDEEVYGREYDLDIFMIVAVNDFNMGAMENKGLNIFNSSCVLAKAETATDAAHQRVEAVVAHEYFHNWSGNRVTCRDWFQLSLKEGFTVFRDSEFSADTHSRTVKRIEDVAYLRTHQFAEDAGPMAHPVRPDAYMEISNFYTLTIYEKGAEVLRMIHTLLGPELFRKGSDLYFERHDGQAVTCDDFVKAMEDASGIDLTQFKRWYTQAGTPRLEVSEAYDAATQSYSLTFRQSCPATPGQSEKLPFVIPVALGLLDAQGNELPLRLQGESAAQGASRVLSVTEAEQTFTFEDIAGKPLPSLLRGFSAPVKLHFPYDRDQLMFLMQHDSDGFNRWEAGQQLSVQVLQELIGQHQRGEVLVLDQRLVTALRTLLEDESLDQAMVAEMLSLPGEAYLTEISEVADVEAIHSAREFARKELADELFAPLWARYQANREVSKATPYVAEAAHFARRSLQNIALSYLMLSEKAEVLAACVEQFENADNMTERLAALAVLVNSPFQEEQGKALAMFADFFKDNPLVMDQWFSVQAGCPLPGGLERVHALMQHEAFTLKNPNKVRALIGAFANQNLINFHRADGAGYRFLADQVITLNALNPQIASRLLAPLTRWRKYGDARQALMKAELERILASGELSSDVYEVVSKSLA</sequence>
<dbReference type="GO" id="GO:0008237">
    <property type="term" value="F:metallopeptidase activity"/>
    <property type="evidence" value="ECO:0007669"/>
    <property type="project" value="UniProtKB-UniRule"/>
</dbReference>
<dbReference type="FunFam" id="2.60.40.1840:FF:000001">
    <property type="entry name" value="Aminopeptidase N"/>
    <property type="match status" value="1"/>
</dbReference>
<dbReference type="KEGG" id="pmy:Pmen_2939"/>
<dbReference type="Gene3D" id="3.30.2010.30">
    <property type="match status" value="1"/>
</dbReference>
<dbReference type="SUPFAM" id="SSF63737">
    <property type="entry name" value="Leukotriene A4 hydrolase N-terminal domain"/>
    <property type="match status" value="1"/>
</dbReference>
<keyword evidence="11" id="KW-0482">Metalloprotease</keyword>
<evidence type="ECO:0000259" key="14">
    <source>
        <dbReference type="Pfam" id="PF01433"/>
    </source>
</evidence>